<dbReference type="InterPro" id="IPR040079">
    <property type="entry name" value="Glutathione_S-Trfase"/>
</dbReference>
<feature type="site" description="Lowers pKa of active site Cys" evidence="3">
    <location>
        <position position="295"/>
    </location>
</feature>
<dbReference type="SFLD" id="SFLDG01148">
    <property type="entry name" value="Xi_(cytGST)"/>
    <property type="match status" value="1"/>
</dbReference>
<dbReference type="PANTHER" id="PTHR32419">
    <property type="entry name" value="GLUTATHIONYL-HYDROQUINONE REDUCTASE"/>
    <property type="match status" value="1"/>
</dbReference>
<feature type="binding site" evidence="2">
    <location>
        <begin position="140"/>
        <end position="141"/>
    </location>
    <ligand>
        <name>glutathione</name>
        <dbReference type="ChEBI" id="CHEBI:57925"/>
    </ligand>
</feature>
<feature type="site" description="Lowers pKa of active site Cys" evidence="3">
    <location>
        <position position="250"/>
    </location>
</feature>
<feature type="binding site" evidence="2">
    <location>
        <position position="86"/>
    </location>
    <ligand>
        <name>glutathione</name>
        <dbReference type="ChEBI" id="CHEBI:57925"/>
    </ligand>
</feature>
<feature type="active site" description="Nucleophile" evidence="1">
    <location>
        <position position="53"/>
    </location>
</feature>
<dbReference type="InterPro" id="IPR036249">
    <property type="entry name" value="Thioredoxin-like_sf"/>
</dbReference>
<evidence type="ECO:0000313" key="5">
    <source>
        <dbReference type="EMBL" id="KZO96383.1"/>
    </source>
</evidence>
<dbReference type="Gene3D" id="1.20.1050.10">
    <property type="match status" value="1"/>
</dbReference>
<keyword evidence="5" id="KW-0808">Transferase</keyword>
<dbReference type="CDD" id="cd03190">
    <property type="entry name" value="GST_C_Omega_like"/>
    <property type="match status" value="1"/>
</dbReference>
<dbReference type="Gene3D" id="3.40.30.10">
    <property type="entry name" value="Glutaredoxin"/>
    <property type="match status" value="1"/>
</dbReference>
<name>A0A167M6D3_CALVF</name>
<dbReference type="SFLD" id="SFLDS00019">
    <property type="entry name" value="Glutathione_Transferase_(cytos"/>
    <property type="match status" value="1"/>
</dbReference>
<dbReference type="InterPro" id="IPR016639">
    <property type="entry name" value="GST_Omega/GSH"/>
</dbReference>
<dbReference type="SUPFAM" id="SSF47616">
    <property type="entry name" value="GST C-terminal domain-like"/>
    <property type="match status" value="1"/>
</dbReference>
<dbReference type="SFLD" id="SFLDG01206">
    <property type="entry name" value="Xi.1"/>
    <property type="match status" value="1"/>
</dbReference>
<keyword evidence="6" id="KW-1185">Reference proteome</keyword>
<dbReference type="SUPFAM" id="SSF52833">
    <property type="entry name" value="Thioredoxin-like"/>
    <property type="match status" value="1"/>
</dbReference>
<proteinExistence type="predicted"/>
<evidence type="ECO:0000313" key="6">
    <source>
        <dbReference type="Proteomes" id="UP000076738"/>
    </source>
</evidence>
<protein>
    <submittedName>
        <fullName evidence="5">Glutathione S-transferase</fullName>
    </submittedName>
</protein>
<dbReference type="Pfam" id="PF13410">
    <property type="entry name" value="GST_C_2"/>
    <property type="match status" value="1"/>
</dbReference>
<dbReference type="PROSITE" id="PS50405">
    <property type="entry name" value="GST_CTER"/>
    <property type="match status" value="1"/>
</dbReference>
<dbReference type="AlphaFoldDB" id="A0A167M6D3"/>
<dbReference type="InterPro" id="IPR047047">
    <property type="entry name" value="GST_Omega-like_C"/>
</dbReference>
<organism evidence="5 6">
    <name type="scientific">Calocera viscosa (strain TUFC12733)</name>
    <dbReference type="NCBI Taxonomy" id="1330018"/>
    <lineage>
        <taxon>Eukaryota</taxon>
        <taxon>Fungi</taxon>
        <taxon>Dikarya</taxon>
        <taxon>Basidiomycota</taxon>
        <taxon>Agaricomycotina</taxon>
        <taxon>Dacrymycetes</taxon>
        <taxon>Dacrymycetales</taxon>
        <taxon>Dacrymycetaceae</taxon>
        <taxon>Calocera</taxon>
    </lineage>
</organism>
<dbReference type="Proteomes" id="UP000076738">
    <property type="component" value="Unassembled WGS sequence"/>
</dbReference>
<dbReference type="GO" id="GO:0005737">
    <property type="term" value="C:cytoplasm"/>
    <property type="evidence" value="ECO:0007669"/>
    <property type="project" value="TreeGrafter"/>
</dbReference>
<feature type="binding site" evidence="2">
    <location>
        <begin position="122"/>
        <end position="125"/>
    </location>
    <ligand>
        <name>glutathione</name>
        <dbReference type="ChEBI" id="CHEBI:57925"/>
    </ligand>
</feature>
<sequence length="324" mass="37364">MPRKGENADVSKFEIPADGRLVRPPTIFRNFIAPNGKFPPEAGRYHLYVSYACPWAHRTLIVRALKGLEDVIGVTVVSPKLGPNGWPFKKSDDFRGAGDDPNEGAEYIKDLYYIADEDYPARFSVPVLWDKKLRTIVNNESSEIIRIFYHAFDSLLPEEKAKLEFLPEDLKTETDEMNKWVYDDINNGVYKTGMAGNQEAYDEAVEALFGSLDRIEAIIAKSEGPYIFGKRLTEADIRLYPTIIRFDPVYATHFKCNIGTIRHNYPHLNKWVRNLYWRNEAFKGTTDFEHIKVHYYWSHYMINPKRIVPKGPRPDIEPLAEGEA</sequence>
<dbReference type="InterPro" id="IPR004045">
    <property type="entry name" value="Glutathione_S-Trfase_N"/>
</dbReference>
<dbReference type="EMBL" id="KV417284">
    <property type="protein sequence ID" value="KZO96383.1"/>
    <property type="molecule type" value="Genomic_DNA"/>
</dbReference>
<dbReference type="PIRSF" id="PIRSF015753">
    <property type="entry name" value="GST"/>
    <property type="match status" value="1"/>
</dbReference>
<evidence type="ECO:0000256" key="1">
    <source>
        <dbReference type="PIRSR" id="PIRSR015753-1"/>
    </source>
</evidence>
<dbReference type="OrthoDB" id="2309723at2759"/>
<dbReference type="Pfam" id="PF13409">
    <property type="entry name" value="GST_N_2"/>
    <property type="match status" value="1"/>
</dbReference>
<accession>A0A167M6D3</accession>
<gene>
    <name evidence="5" type="ORF">CALVIDRAFT_537158</name>
</gene>
<evidence type="ECO:0000256" key="2">
    <source>
        <dbReference type="PIRSR" id="PIRSR015753-2"/>
    </source>
</evidence>
<evidence type="ECO:0000256" key="3">
    <source>
        <dbReference type="PIRSR" id="PIRSR015753-3"/>
    </source>
</evidence>
<dbReference type="GO" id="GO:0004364">
    <property type="term" value="F:glutathione transferase activity"/>
    <property type="evidence" value="ECO:0007669"/>
    <property type="project" value="InterPro"/>
</dbReference>
<dbReference type="PANTHER" id="PTHR32419:SF6">
    <property type="entry name" value="GLUTATHIONE S-TRANSFERASE OMEGA-LIKE 1-RELATED"/>
    <property type="match status" value="1"/>
</dbReference>
<feature type="domain" description="GST C-terminal" evidence="4">
    <location>
        <begin position="156"/>
        <end position="295"/>
    </location>
</feature>
<reference evidence="5 6" key="1">
    <citation type="journal article" date="2016" name="Mol. Biol. Evol.">
        <title>Comparative Genomics of Early-Diverging Mushroom-Forming Fungi Provides Insights into the Origins of Lignocellulose Decay Capabilities.</title>
        <authorList>
            <person name="Nagy L.G."/>
            <person name="Riley R."/>
            <person name="Tritt A."/>
            <person name="Adam C."/>
            <person name="Daum C."/>
            <person name="Floudas D."/>
            <person name="Sun H."/>
            <person name="Yadav J.S."/>
            <person name="Pangilinan J."/>
            <person name="Larsson K.H."/>
            <person name="Matsuura K."/>
            <person name="Barry K."/>
            <person name="Labutti K."/>
            <person name="Kuo R."/>
            <person name="Ohm R.A."/>
            <person name="Bhattacharya S.S."/>
            <person name="Shirouzu T."/>
            <person name="Yoshinaga Y."/>
            <person name="Martin F.M."/>
            <person name="Grigoriev I.V."/>
            <person name="Hibbett D.S."/>
        </authorList>
    </citation>
    <scope>NUCLEOTIDE SEQUENCE [LARGE SCALE GENOMIC DNA]</scope>
    <source>
        <strain evidence="5 6">TUFC12733</strain>
    </source>
</reference>
<feature type="active site" description="Proton donor/acceptor" evidence="1">
    <location>
        <position position="190"/>
    </location>
</feature>
<dbReference type="STRING" id="1330018.A0A167M6D3"/>
<evidence type="ECO:0000259" key="4">
    <source>
        <dbReference type="PROSITE" id="PS50405"/>
    </source>
</evidence>
<dbReference type="InterPro" id="IPR010987">
    <property type="entry name" value="Glutathione-S-Trfase_C-like"/>
</dbReference>
<dbReference type="InterPro" id="IPR036282">
    <property type="entry name" value="Glutathione-S-Trfase_C_sf"/>
</dbReference>